<feature type="region of interest" description="Disordered" evidence="1">
    <location>
        <begin position="1"/>
        <end position="49"/>
    </location>
</feature>
<reference evidence="2 3" key="1">
    <citation type="submission" date="2016-07" db="EMBL/GenBank/DDBJ databases">
        <title>Pervasive Adenine N6-methylation of Active Genes in Fungi.</title>
        <authorList>
            <consortium name="DOE Joint Genome Institute"/>
            <person name="Mondo S.J."/>
            <person name="Dannebaum R.O."/>
            <person name="Kuo R.C."/>
            <person name="Labutti K."/>
            <person name="Haridas S."/>
            <person name="Kuo A."/>
            <person name="Salamov A."/>
            <person name="Ahrendt S.R."/>
            <person name="Lipzen A."/>
            <person name="Sullivan W."/>
            <person name="Andreopoulos W.B."/>
            <person name="Clum A."/>
            <person name="Lindquist E."/>
            <person name="Daum C."/>
            <person name="Ramamoorthy G.K."/>
            <person name="Gryganskyi A."/>
            <person name="Culley D."/>
            <person name="Magnuson J.K."/>
            <person name="James T.Y."/>
            <person name="O'Malley M.A."/>
            <person name="Stajich J.E."/>
            <person name="Spatafora J.W."/>
            <person name="Visel A."/>
            <person name="Grigoriev I.V."/>
        </authorList>
    </citation>
    <scope>NUCLEOTIDE SEQUENCE [LARGE SCALE GENOMIC DNA]</scope>
    <source>
        <strain evidence="2 3">NRRL 1336</strain>
    </source>
</reference>
<evidence type="ECO:0000256" key="1">
    <source>
        <dbReference type="SAM" id="MobiDB-lite"/>
    </source>
</evidence>
<organism evidence="2 3">
    <name type="scientific">Absidia repens</name>
    <dbReference type="NCBI Taxonomy" id="90262"/>
    <lineage>
        <taxon>Eukaryota</taxon>
        <taxon>Fungi</taxon>
        <taxon>Fungi incertae sedis</taxon>
        <taxon>Mucoromycota</taxon>
        <taxon>Mucoromycotina</taxon>
        <taxon>Mucoromycetes</taxon>
        <taxon>Mucorales</taxon>
        <taxon>Cunninghamellaceae</taxon>
        <taxon>Absidia</taxon>
    </lineage>
</organism>
<dbReference type="Proteomes" id="UP000193560">
    <property type="component" value="Unassembled WGS sequence"/>
</dbReference>
<sequence>MARPVIVELTDLRRSRSAGYRPKKKRNSSKGKNEPSRAIEAPSVTTNELPKHCESIVSHPPSTYSTTVQSHLPAYSLSDPPLPTATNSTSLVPLPSLSTPRPKRSKSTLMRIGSGLSKGHKLLARKNNSTATNDDMQMHTIGDGSNKNNTFVKRMASFGKRMKLQRV</sequence>
<dbReference type="EMBL" id="MCGE01000013">
    <property type="protein sequence ID" value="ORZ15117.1"/>
    <property type="molecule type" value="Genomic_DNA"/>
</dbReference>
<gene>
    <name evidence="2" type="ORF">BCR42DRAFT_416445</name>
</gene>
<evidence type="ECO:0000313" key="3">
    <source>
        <dbReference type="Proteomes" id="UP000193560"/>
    </source>
</evidence>
<feature type="region of interest" description="Disordered" evidence="1">
    <location>
        <begin position="73"/>
        <end position="107"/>
    </location>
</feature>
<comment type="caution">
    <text evidence="2">The sequence shown here is derived from an EMBL/GenBank/DDBJ whole genome shotgun (WGS) entry which is preliminary data.</text>
</comment>
<keyword evidence="3" id="KW-1185">Reference proteome</keyword>
<proteinExistence type="predicted"/>
<dbReference type="AlphaFoldDB" id="A0A1X2IEG3"/>
<feature type="compositionally biased region" description="Low complexity" evidence="1">
    <location>
        <begin position="86"/>
        <end position="100"/>
    </location>
</feature>
<accession>A0A1X2IEG3</accession>
<name>A0A1X2IEG3_9FUNG</name>
<protein>
    <submittedName>
        <fullName evidence="2">Uncharacterized protein</fullName>
    </submittedName>
</protein>
<evidence type="ECO:0000313" key="2">
    <source>
        <dbReference type="EMBL" id="ORZ15117.1"/>
    </source>
</evidence>